<keyword evidence="3" id="KW-1185">Reference proteome</keyword>
<dbReference type="Proteomes" id="UP001229421">
    <property type="component" value="Unassembled WGS sequence"/>
</dbReference>
<feature type="region of interest" description="Disordered" evidence="1">
    <location>
        <begin position="69"/>
        <end position="108"/>
    </location>
</feature>
<accession>A0AAD8L2I5</accession>
<name>A0AAD8L2I5_TARER</name>
<organism evidence="2 3">
    <name type="scientific">Tagetes erecta</name>
    <name type="common">African marigold</name>
    <dbReference type="NCBI Taxonomy" id="13708"/>
    <lineage>
        <taxon>Eukaryota</taxon>
        <taxon>Viridiplantae</taxon>
        <taxon>Streptophyta</taxon>
        <taxon>Embryophyta</taxon>
        <taxon>Tracheophyta</taxon>
        <taxon>Spermatophyta</taxon>
        <taxon>Magnoliopsida</taxon>
        <taxon>eudicotyledons</taxon>
        <taxon>Gunneridae</taxon>
        <taxon>Pentapetalae</taxon>
        <taxon>asterids</taxon>
        <taxon>campanulids</taxon>
        <taxon>Asterales</taxon>
        <taxon>Asteraceae</taxon>
        <taxon>Asteroideae</taxon>
        <taxon>Heliantheae alliance</taxon>
        <taxon>Tageteae</taxon>
        <taxon>Tagetes</taxon>
    </lineage>
</organism>
<dbReference type="AlphaFoldDB" id="A0AAD8L2I5"/>
<comment type="caution">
    <text evidence="2">The sequence shown here is derived from an EMBL/GenBank/DDBJ whole genome shotgun (WGS) entry which is preliminary data.</text>
</comment>
<evidence type="ECO:0000313" key="3">
    <source>
        <dbReference type="Proteomes" id="UP001229421"/>
    </source>
</evidence>
<evidence type="ECO:0000256" key="1">
    <source>
        <dbReference type="SAM" id="MobiDB-lite"/>
    </source>
</evidence>
<reference evidence="2" key="1">
    <citation type="journal article" date="2023" name="bioRxiv">
        <title>Improved chromosome-level genome assembly for marigold (Tagetes erecta).</title>
        <authorList>
            <person name="Jiang F."/>
            <person name="Yuan L."/>
            <person name="Wang S."/>
            <person name="Wang H."/>
            <person name="Xu D."/>
            <person name="Wang A."/>
            <person name="Fan W."/>
        </authorList>
    </citation>
    <scope>NUCLEOTIDE SEQUENCE</scope>
    <source>
        <strain evidence="2">WSJ</strain>
        <tissue evidence="2">Leaf</tissue>
    </source>
</reference>
<gene>
    <name evidence="2" type="ORF">QVD17_11169</name>
</gene>
<dbReference type="EMBL" id="JAUHHV010000002">
    <property type="protein sequence ID" value="KAK1434249.1"/>
    <property type="molecule type" value="Genomic_DNA"/>
</dbReference>
<sequence>MKDTRKTFLNVVRKTTAKKNQKGTPQLTSLVDIMEWILYPIFLSRKDPTFSGGGGDVYVKDRLDAVDQKQDKTTLEDTLEPEPQTHEEEAEDGLFSGISNEELPNDEL</sequence>
<protein>
    <submittedName>
        <fullName evidence="2">Uncharacterized protein</fullName>
    </submittedName>
</protein>
<evidence type="ECO:0000313" key="2">
    <source>
        <dbReference type="EMBL" id="KAK1434249.1"/>
    </source>
</evidence>
<proteinExistence type="predicted"/>